<feature type="transmembrane region" description="Helical" evidence="3">
    <location>
        <begin position="2435"/>
        <end position="2455"/>
    </location>
</feature>
<feature type="region of interest" description="Disordered" evidence="2">
    <location>
        <begin position="488"/>
        <end position="517"/>
    </location>
</feature>
<feature type="coiled-coil region" evidence="1">
    <location>
        <begin position="1981"/>
        <end position="2018"/>
    </location>
</feature>
<reference evidence="4 5" key="1">
    <citation type="submission" date="2019-04" db="EMBL/GenBank/DDBJ databases">
        <title>Chromosome genome assembly for Takifugu flavidus.</title>
        <authorList>
            <person name="Xiao S."/>
        </authorList>
    </citation>
    <scope>NUCLEOTIDE SEQUENCE [LARGE SCALE GENOMIC DNA]</scope>
    <source>
        <strain evidence="4">HTHZ2018</strain>
        <tissue evidence="4">Muscle</tissue>
    </source>
</reference>
<feature type="compositionally biased region" description="Acidic residues" evidence="2">
    <location>
        <begin position="61"/>
        <end position="70"/>
    </location>
</feature>
<evidence type="ECO:0000256" key="1">
    <source>
        <dbReference type="SAM" id="Coils"/>
    </source>
</evidence>
<feature type="region of interest" description="Disordered" evidence="2">
    <location>
        <begin position="1058"/>
        <end position="1082"/>
    </location>
</feature>
<feature type="compositionally biased region" description="Basic and acidic residues" evidence="2">
    <location>
        <begin position="880"/>
        <end position="902"/>
    </location>
</feature>
<feature type="compositionally biased region" description="Basic and acidic residues" evidence="2">
    <location>
        <begin position="1307"/>
        <end position="1319"/>
    </location>
</feature>
<keyword evidence="3" id="KW-0472">Membrane</keyword>
<sequence length="2456" mass="280057">MQLEQQLLEKDSELVALRDSISQAKEDPGSVAPCGDDHQMPDQGPDAGAPLHDTSHATPDLMDDTQDEETTLVAEDTSVLSLSADNGSSPELIVHQSESPEESKGTSSDEMITSSDSEVAHSSWTLLEAVNQDGGQEWPPMLQEFGQLQLQRSWEASSVEVESSTVQVESSSVAIRETVQVYVTQRNSSSSDDNVSSGQAFAQALAEELQKRYSDLLVEVQRLREAAAESAEKIKMLQEDAEALTVAKEDSEIQASSLAEELKLAREQLEKLSHQNISAVKKHNVEMQLLEEQIDILNTTAKAKEEKIQNMQADLEMVNQAFSEKEMHVKMLSVQLEDRELVSSVLEKKVQDMENSMLEYSQSSELKNDALSLKDSEISTLQFLLSQKEQEVTMLNESMSSKLLQAEEEKFQIDCEVSKLKEQIEDLEKVKDKKGSGEDLGAPQEEELEGLRQEKGELELQLTNMKKKLQAALVQRKELMKKVADLETEAKKREEAKLAPEDTPEDSLNVEQPKGSQIQEMEAKLMELEEALRCKDEEVETLKEKISQQDQALIESLALSGKLGEEAENANRSSETTLLQSQVSSLETECESLQKKVQEVQESRKETIRKAKEKDRHHREQLKQQKEEYKELMERLEVQNDEREALLTKLRDLEEKASSKSEEQEQEPKQMIEKVETQTVSDWVQEDWVDFAEPETDSAQPQSSDPSECPAEQSDVQATEVEESLKVLRREIEDVRLANEELEKQLQETQTCLSLKEAELMHVGKELQSLQEKENQIDSLLEEMRELREKHHQAQLYAETLKAEMDDAARAASADAEVSMANLQAEVESFKQFLESKNHEIHELSEQLHQQNSLIQSTQDAVSQKDRLILSLQEELQAEQEKTQRLEVEVPQKQEEERDSEAKIQQLQRKLQAALISRKEALKGNKTQKEQLASTEARVAELQEKLQAAEGEMEKLREEKAQLIEEVDRALLENQSLGSSCESLKLVMEGILNEKDDFKREVELAKEEAARVSREWEDKVRGMKDEYETLLKSYENVSDEAERVRKVLEAARQERQELTAKVRTHEAGRQEAERQAEEAQKEVEVVKDKMRKFAKTKQQKILELEEENERLREMQEKPRTSREEKALKDVTEELKAELEATKAEQEATKAEQEATKAELEATKAEQEATKAELEATKAELEARTAERTSLEQEIEELRGKLAQAEEAKTVLGSAAVVEEVVTAQQSDSFMTRKELVESQNEEKEKAFPIEEAAEQTRAKEIYLNPSEEIKEAETAESVLVEKMRGMEAERELWQQQKAELESQLSSLEKDLQDSKEKETLSASLEKSLQEAEEREKSLIEEGSRREVQFKELLQNLETEKDNLEERLMNQLAQLNGSIAGYQQEAADNREHLAQLQREVERLERERAELDAQAQCQSDRAARLEEDMRQAQRERAEAEAESGRQRELEQQLRSAQRVKEGSQSRARQLEELLREKQLEVRQLQKDSIRYQERISELGREVKAVQLGHSELHNKLEQSTMETSKTAEELKRTEAELVGCRSQLAEAQRAMKEALAEKATVEEGAQQREATLKAEAEQTIDSVRFRLGAELKQMELRLEDVYSEREKEEEATQEARESARRAEARAQESQARLEESLARLAAFSRSMSSLQDDRDRVLDEARQWEARFNDALQGKEAEVREAEARAKELTEQLQKESARKEELQLWVDRLEKSERELQNFLEEERNRVAESEAALKEEKGKLKETTAELLSAQNTAHSLKTEAESLLQRIRALEEAVGRLQGEADRARAELREREAEERRLCLNVEQLETDLRSSKAFAESLQTELHEKERREVEMLGEKEQAVAEAAEEARKEAVSRAQGAEEELEQRRRELRDLEEKMRKSEEESNNRKARLDSFMKAMGSLQDDRDRVLNTYKQLEEKHLQVMVEKDSLIQEAAGENNGLKEQLRSLLIQTDDLYAEKAKLSAELHGYRDQLKQVLSMKDSQHKQQLAAQRERISSLEKERQQLERQLAVVSNAREAEVEADRVERESLSRAAEVVYAPGAEVEKLREQLQAARAQVEALEETVRMERKEHESKSKELAHLQWEGGVMRTESETAQERVAELARDLLAVEQKLMEEKEATAQLRTQNEALTKAMASLQDSRDQAVDRVQELSLKVGELSKAGGHAAPSGPAGAAGEVWGLKNALQALQNDRERLVSSSGILGRAVVSVLTLSFLRLQLEQIQAQLSELNGQKSELARLGAGELIKVNQQLLEEKTKNGDMLAVITQLENVVETGRQEIEALRLERIDWMAQAEQLKQQTLATLSDRDQQLRQLAALLEEARSHQPKPQQEHYQREGAEEADTAPGAPQQRSQLEGRAHQAEIKELQRRLEEEMQQRRVSSQSQAQWRSAQEDDHSETAVFIEPSDGAVTRSRRGSPGWMRMLRVTFCSRQRTPLLLSLYLLTVHVLLLLCMGGYL</sequence>
<keyword evidence="3" id="KW-0812">Transmembrane</keyword>
<feature type="region of interest" description="Disordered" evidence="2">
    <location>
        <begin position="647"/>
        <end position="722"/>
    </location>
</feature>
<dbReference type="GO" id="GO:0005793">
    <property type="term" value="C:endoplasmic reticulum-Golgi intermediate compartment"/>
    <property type="evidence" value="ECO:0007669"/>
    <property type="project" value="TreeGrafter"/>
</dbReference>
<proteinExistence type="predicted"/>
<feature type="region of interest" description="Disordered" evidence="2">
    <location>
        <begin position="1106"/>
        <end position="1127"/>
    </location>
</feature>
<feature type="region of interest" description="Disordered" evidence="2">
    <location>
        <begin position="2320"/>
        <end position="2359"/>
    </location>
</feature>
<protein>
    <submittedName>
        <fullName evidence="4">Golgin subfamily B member 1 372 kDa</fullName>
    </submittedName>
</protein>
<evidence type="ECO:0000313" key="4">
    <source>
        <dbReference type="EMBL" id="TWW64811.1"/>
    </source>
</evidence>
<feature type="region of interest" description="Disordered" evidence="2">
    <location>
        <begin position="1140"/>
        <end position="1171"/>
    </location>
</feature>
<dbReference type="InterPro" id="IPR026202">
    <property type="entry name" value="GOLGB1"/>
</dbReference>
<feature type="coiled-coil region" evidence="1">
    <location>
        <begin position="2044"/>
        <end position="2155"/>
    </location>
</feature>
<feature type="compositionally biased region" description="Basic and acidic residues" evidence="2">
    <location>
        <begin position="1419"/>
        <end position="1449"/>
    </location>
</feature>
<feature type="coiled-coil region" evidence="1">
    <location>
        <begin position="1528"/>
        <end position="1562"/>
    </location>
</feature>
<feature type="compositionally biased region" description="Polar residues" evidence="2">
    <location>
        <begin position="78"/>
        <end position="89"/>
    </location>
</feature>
<feature type="region of interest" description="Disordered" evidence="2">
    <location>
        <begin position="1408"/>
        <end position="1464"/>
    </location>
</feature>
<feature type="region of interest" description="Disordered" evidence="2">
    <location>
        <begin position="880"/>
        <end position="903"/>
    </location>
</feature>
<feature type="compositionally biased region" description="Basic and acidic residues" evidence="2">
    <location>
        <begin position="647"/>
        <end position="676"/>
    </location>
</feature>
<dbReference type="Proteomes" id="UP000324091">
    <property type="component" value="Chromosome 22"/>
</dbReference>
<feature type="compositionally biased region" description="Polar residues" evidence="2">
    <location>
        <begin position="105"/>
        <end position="119"/>
    </location>
</feature>
<feature type="coiled-coil region" evidence="1">
    <location>
        <begin position="2265"/>
        <end position="2299"/>
    </location>
</feature>
<feature type="compositionally biased region" description="Acidic residues" evidence="2">
    <location>
        <begin position="684"/>
        <end position="696"/>
    </location>
</feature>
<feature type="region of interest" description="Disordered" evidence="2">
    <location>
        <begin position="430"/>
        <end position="451"/>
    </location>
</feature>
<dbReference type="PANTHER" id="PTHR18887:SF2">
    <property type="entry name" value="GOLGIN SUBFAMILY B MEMBER 1"/>
    <property type="match status" value="1"/>
</dbReference>
<feature type="region of interest" description="Disordered" evidence="2">
    <location>
        <begin position="18"/>
        <end position="119"/>
    </location>
</feature>
<gene>
    <name evidence="4" type="ORF">D4764_22G0004580</name>
</gene>
<feature type="region of interest" description="Disordered" evidence="2">
    <location>
        <begin position="597"/>
        <end position="627"/>
    </location>
</feature>
<feature type="region of interest" description="Disordered" evidence="2">
    <location>
        <begin position="2373"/>
        <end position="2397"/>
    </location>
</feature>
<feature type="region of interest" description="Disordered" evidence="2">
    <location>
        <begin position="1303"/>
        <end position="1341"/>
    </location>
</feature>
<feature type="coiled-coil region" evidence="1">
    <location>
        <begin position="2212"/>
        <end position="2239"/>
    </location>
</feature>
<keyword evidence="3" id="KW-1133">Transmembrane helix</keyword>
<accession>A0A5C6NE59</accession>
<feature type="compositionally biased region" description="Basic and acidic residues" evidence="2">
    <location>
        <begin position="1327"/>
        <end position="1341"/>
    </location>
</feature>
<feature type="coiled-coil region" evidence="1">
    <location>
        <begin position="206"/>
        <end position="321"/>
    </location>
</feature>
<evidence type="ECO:0000256" key="3">
    <source>
        <dbReference type="SAM" id="Phobius"/>
    </source>
</evidence>
<feature type="compositionally biased region" description="Basic and acidic residues" evidence="2">
    <location>
        <begin position="1109"/>
        <end position="1127"/>
    </location>
</feature>
<name>A0A5C6NE59_9TELE</name>
<feature type="compositionally biased region" description="Basic and acidic residues" evidence="2">
    <location>
        <begin position="488"/>
        <end position="500"/>
    </location>
</feature>
<feature type="compositionally biased region" description="Polar residues" evidence="2">
    <location>
        <begin position="697"/>
        <end position="706"/>
    </location>
</feature>
<dbReference type="PANTHER" id="PTHR18887">
    <property type="entry name" value="GOLGI-ASSOCIATED PROTEIN GCP360-RELATED"/>
    <property type="match status" value="1"/>
</dbReference>
<keyword evidence="5" id="KW-1185">Reference proteome</keyword>
<evidence type="ECO:0000256" key="2">
    <source>
        <dbReference type="SAM" id="MobiDB-lite"/>
    </source>
</evidence>
<feature type="region of interest" description="Disordered" evidence="2">
    <location>
        <begin position="1601"/>
        <end position="1626"/>
    </location>
</feature>
<evidence type="ECO:0000313" key="5">
    <source>
        <dbReference type="Proteomes" id="UP000324091"/>
    </source>
</evidence>
<feature type="compositionally biased region" description="Low complexity" evidence="2">
    <location>
        <begin position="2377"/>
        <end position="2389"/>
    </location>
</feature>
<feature type="compositionally biased region" description="Basic and acidic residues" evidence="2">
    <location>
        <begin position="597"/>
        <end position="614"/>
    </location>
</feature>
<dbReference type="GO" id="GO:0005801">
    <property type="term" value="C:cis-Golgi network"/>
    <property type="evidence" value="ECO:0007669"/>
    <property type="project" value="TreeGrafter"/>
</dbReference>
<dbReference type="EMBL" id="RHFK02000015">
    <property type="protein sequence ID" value="TWW64811.1"/>
    <property type="molecule type" value="Genomic_DNA"/>
</dbReference>
<dbReference type="GO" id="GO:0016020">
    <property type="term" value="C:membrane"/>
    <property type="evidence" value="ECO:0007669"/>
    <property type="project" value="TreeGrafter"/>
</dbReference>
<feature type="compositionally biased region" description="Basic and acidic residues" evidence="2">
    <location>
        <begin position="2320"/>
        <end position="2338"/>
    </location>
</feature>
<organism evidence="4 5">
    <name type="scientific">Takifugu flavidus</name>
    <name type="common">sansaifugu</name>
    <dbReference type="NCBI Taxonomy" id="433684"/>
    <lineage>
        <taxon>Eukaryota</taxon>
        <taxon>Metazoa</taxon>
        <taxon>Chordata</taxon>
        <taxon>Craniata</taxon>
        <taxon>Vertebrata</taxon>
        <taxon>Euteleostomi</taxon>
        <taxon>Actinopterygii</taxon>
        <taxon>Neopterygii</taxon>
        <taxon>Teleostei</taxon>
        <taxon>Neoteleostei</taxon>
        <taxon>Acanthomorphata</taxon>
        <taxon>Eupercaria</taxon>
        <taxon>Tetraodontiformes</taxon>
        <taxon>Tetradontoidea</taxon>
        <taxon>Tetraodontidae</taxon>
        <taxon>Takifugu</taxon>
    </lineage>
</organism>
<keyword evidence="1" id="KW-0175">Coiled coil</keyword>
<comment type="caution">
    <text evidence="4">The sequence shown here is derived from an EMBL/GenBank/DDBJ whole genome shotgun (WGS) entry which is preliminary data.</text>
</comment>